<dbReference type="Pfam" id="PF20151">
    <property type="entry name" value="DUF6533"/>
    <property type="match status" value="1"/>
</dbReference>
<dbReference type="OrthoDB" id="2958007at2759"/>
<evidence type="ECO:0000313" key="4">
    <source>
        <dbReference type="Proteomes" id="UP000053477"/>
    </source>
</evidence>
<dbReference type="EMBL" id="KQ085919">
    <property type="protein sequence ID" value="KLO16167.1"/>
    <property type="molecule type" value="Genomic_DNA"/>
</dbReference>
<keyword evidence="4" id="KW-1185">Reference proteome</keyword>
<feature type="transmembrane region" description="Helical" evidence="1">
    <location>
        <begin position="307"/>
        <end position="328"/>
    </location>
</feature>
<feature type="transmembrane region" description="Helical" evidence="1">
    <location>
        <begin position="130"/>
        <end position="155"/>
    </location>
</feature>
<feature type="transmembrane region" description="Helical" evidence="1">
    <location>
        <begin position="262"/>
        <end position="280"/>
    </location>
</feature>
<proteinExistence type="predicted"/>
<accession>A0A0H2RX26</accession>
<sequence length="403" mass="44847">MTGDSGNQFGFRSDDIHCLDLSPSLLPHLVSVLARFIASIISRSGCLVYIPLSREGCEFEYFLRLSFIGLTVDHPVYPTLHILMSSHKSTAATSSTEVDLYYLLASSVLFCYDFLLTSPQEVRYLWSSKLNIVNVLVLALRYITLFGYVANLMLAFSHAIDVSNGETYSLRVGKFSATIGIICQGLTLIFLVIRLFAIYGKSLWILYPTIPLAIVTITLSILAVKTAPVTKYWAPGLKGGAFDFPTCSLRPTTTEALTFYKLSYISTILFDTSIFILAVVKTGRMHYEGRVYTTHTPITTILLRDGCVLYAILAAINIANFVMFMLFIDTTATKTSLVFVVCSGTNSEMTHALSVILVSRNVFNLRETYDHSEAWCDSVERQMHIQFLRPIDHEGSDIGTVSS</sequence>
<feature type="transmembrane region" description="Helical" evidence="1">
    <location>
        <begin position="175"/>
        <end position="197"/>
    </location>
</feature>
<evidence type="ECO:0000313" key="3">
    <source>
        <dbReference type="EMBL" id="KLO16167.1"/>
    </source>
</evidence>
<feature type="domain" description="DUF6533" evidence="2">
    <location>
        <begin position="101"/>
        <end position="146"/>
    </location>
</feature>
<dbReference type="AlphaFoldDB" id="A0A0H2RX26"/>
<dbReference type="Proteomes" id="UP000053477">
    <property type="component" value="Unassembled WGS sequence"/>
</dbReference>
<feature type="transmembrane region" description="Helical" evidence="1">
    <location>
        <begin position="204"/>
        <end position="224"/>
    </location>
</feature>
<gene>
    <name evidence="3" type="ORF">SCHPADRAFT_926684</name>
</gene>
<keyword evidence="1" id="KW-0472">Membrane</keyword>
<organism evidence="3 4">
    <name type="scientific">Schizopora paradoxa</name>
    <dbReference type="NCBI Taxonomy" id="27342"/>
    <lineage>
        <taxon>Eukaryota</taxon>
        <taxon>Fungi</taxon>
        <taxon>Dikarya</taxon>
        <taxon>Basidiomycota</taxon>
        <taxon>Agaricomycotina</taxon>
        <taxon>Agaricomycetes</taxon>
        <taxon>Hymenochaetales</taxon>
        <taxon>Schizoporaceae</taxon>
        <taxon>Schizopora</taxon>
    </lineage>
</organism>
<name>A0A0H2RX26_9AGAM</name>
<evidence type="ECO:0000256" key="1">
    <source>
        <dbReference type="SAM" id="Phobius"/>
    </source>
</evidence>
<evidence type="ECO:0000259" key="2">
    <source>
        <dbReference type="Pfam" id="PF20151"/>
    </source>
</evidence>
<dbReference type="InterPro" id="IPR045340">
    <property type="entry name" value="DUF6533"/>
</dbReference>
<dbReference type="InParanoid" id="A0A0H2RX26"/>
<reference evidence="3 4" key="1">
    <citation type="submission" date="2015-04" db="EMBL/GenBank/DDBJ databases">
        <title>Complete genome sequence of Schizopora paradoxa KUC8140, a cosmopolitan wood degrader in East Asia.</title>
        <authorList>
            <consortium name="DOE Joint Genome Institute"/>
            <person name="Min B."/>
            <person name="Park H."/>
            <person name="Jang Y."/>
            <person name="Kim J.-J."/>
            <person name="Kim K.H."/>
            <person name="Pangilinan J."/>
            <person name="Lipzen A."/>
            <person name="Riley R."/>
            <person name="Grigoriev I.V."/>
            <person name="Spatafora J.W."/>
            <person name="Choi I.-G."/>
        </authorList>
    </citation>
    <scope>NUCLEOTIDE SEQUENCE [LARGE SCALE GENOMIC DNA]</scope>
    <source>
        <strain evidence="3 4">KUC8140</strain>
    </source>
</reference>
<protein>
    <recommendedName>
        <fullName evidence="2">DUF6533 domain-containing protein</fullName>
    </recommendedName>
</protein>
<keyword evidence="1" id="KW-0812">Transmembrane</keyword>
<keyword evidence="1" id="KW-1133">Transmembrane helix</keyword>